<keyword evidence="6" id="KW-0294">Fucose metabolism</keyword>
<evidence type="ECO:0000313" key="14">
    <source>
        <dbReference type="EMBL" id="CBY15777.1"/>
    </source>
</evidence>
<evidence type="ECO:0000256" key="10">
    <source>
        <dbReference type="ARBA" id="ARBA00033083"/>
    </source>
</evidence>
<evidence type="ECO:0000256" key="5">
    <source>
        <dbReference type="ARBA" id="ARBA00022824"/>
    </source>
</evidence>
<dbReference type="AlphaFoldDB" id="E4Y1N3"/>
<evidence type="ECO:0000256" key="6">
    <source>
        <dbReference type="ARBA" id="ARBA00023253"/>
    </source>
</evidence>
<dbReference type="PANTHER" id="PTHR13398:SF0">
    <property type="entry name" value="GDP-FUCOSE PROTEIN O-FUCOSYLTRANSFERASE 2"/>
    <property type="match status" value="1"/>
</dbReference>
<keyword evidence="13" id="KW-0732">Signal</keyword>
<keyword evidence="5" id="KW-0256">Endoplasmic reticulum</keyword>
<dbReference type="InterPro" id="IPR045130">
    <property type="entry name" value="OFUT2-like"/>
</dbReference>
<evidence type="ECO:0000256" key="12">
    <source>
        <dbReference type="ARBA" id="ARBA00048647"/>
    </source>
</evidence>
<evidence type="ECO:0000256" key="3">
    <source>
        <dbReference type="ARBA" id="ARBA00012196"/>
    </source>
</evidence>
<dbReference type="InterPro" id="IPR019378">
    <property type="entry name" value="GDP-Fuc_O-FucTrfase"/>
</dbReference>
<dbReference type="GO" id="GO:0046922">
    <property type="term" value="F:peptide-O-fucosyltransferase activity"/>
    <property type="evidence" value="ECO:0007669"/>
    <property type="project" value="UniProtKB-EC"/>
</dbReference>
<evidence type="ECO:0000256" key="2">
    <source>
        <dbReference type="ARBA" id="ARBA00004922"/>
    </source>
</evidence>
<dbReference type="OrthoDB" id="1882547at2759"/>
<evidence type="ECO:0000256" key="4">
    <source>
        <dbReference type="ARBA" id="ARBA00022679"/>
    </source>
</evidence>
<dbReference type="EMBL" id="FN653656">
    <property type="protein sequence ID" value="CBY15777.1"/>
    <property type="molecule type" value="Genomic_DNA"/>
</dbReference>
<dbReference type="GO" id="GO:0006004">
    <property type="term" value="P:fucose metabolic process"/>
    <property type="evidence" value="ECO:0007669"/>
    <property type="project" value="UniProtKB-KW"/>
</dbReference>
<feature type="signal peptide" evidence="13">
    <location>
        <begin position="1"/>
        <end position="27"/>
    </location>
</feature>
<comment type="similarity">
    <text evidence="8">Belongs to the glycosyltransferase 68 family.</text>
</comment>
<evidence type="ECO:0000256" key="13">
    <source>
        <dbReference type="SAM" id="SignalP"/>
    </source>
</evidence>
<dbReference type="InParanoid" id="E4Y1N3"/>
<name>E4Y1N3_OIKDI</name>
<proteinExistence type="inferred from homology"/>
<comment type="subcellular location">
    <subcellularLocation>
        <location evidence="1">Endoplasmic reticulum</location>
    </subcellularLocation>
</comment>
<evidence type="ECO:0000256" key="11">
    <source>
        <dbReference type="ARBA" id="ARBA00047273"/>
    </source>
</evidence>
<dbReference type="PANTHER" id="PTHR13398">
    <property type="entry name" value="GDP-FUCOSE PROTEIN O-FUCOSYLTRANSFERASE 2"/>
    <property type="match status" value="1"/>
</dbReference>
<dbReference type="Pfam" id="PF10250">
    <property type="entry name" value="O-FucT"/>
    <property type="match status" value="1"/>
</dbReference>
<accession>E4Y1N3</accession>
<evidence type="ECO:0000313" key="15">
    <source>
        <dbReference type="Proteomes" id="UP000001307"/>
    </source>
</evidence>
<keyword evidence="4" id="KW-0808">Transferase</keyword>
<comment type="catalytic activity">
    <reaction evidence="11">
        <text>L-threonyl-[protein] + GDP-beta-L-fucose = 3-O-(alpha-L-fucosyl)-L-threonyl-[protein] + GDP + H(+)</text>
        <dbReference type="Rhea" id="RHEA:70491"/>
        <dbReference type="Rhea" id="RHEA-COMP:11060"/>
        <dbReference type="Rhea" id="RHEA-COMP:17915"/>
        <dbReference type="ChEBI" id="CHEBI:15378"/>
        <dbReference type="ChEBI" id="CHEBI:30013"/>
        <dbReference type="ChEBI" id="CHEBI:57273"/>
        <dbReference type="ChEBI" id="CHEBI:58189"/>
        <dbReference type="ChEBI" id="CHEBI:189631"/>
        <dbReference type="EC" id="2.4.1.221"/>
    </reaction>
    <physiologicalReaction direction="left-to-right" evidence="11">
        <dbReference type="Rhea" id="RHEA:70492"/>
    </physiologicalReaction>
</comment>
<evidence type="ECO:0000256" key="9">
    <source>
        <dbReference type="ARBA" id="ARBA00026232"/>
    </source>
</evidence>
<dbReference type="GO" id="GO:0005783">
    <property type="term" value="C:endoplasmic reticulum"/>
    <property type="evidence" value="ECO:0007669"/>
    <property type="project" value="UniProtKB-SubCell"/>
</dbReference>
<organism evidence="14">
    <name type="scientific">Oikopleura dioica</name>
    <name type="common">Tunicate</name>
    <dbReference type="NCBI Taxonomy" id="34765"/>
    <lineage>
        <taxon>Eukaryota</taxon>
        <taxon>Metazoa</taxon>
        <taxon>Chordata</taxon>
        <taxon>Tunicata</taxon>
        <taxon>Appendicularia</taxon>
        <taxon>Copelata</taxon>
        <taxon>Oikopleuridae</taxon>
        <taxon>Oikopleura</taxon>
    </lineage>
</organism>
<dbReference type="EC" id="2.4.1.221" evidence="3"/>
<sequence length="337" mass="39248">MKKLSFHIAAYLLLCLSFFVIKTPIFGTEKNLEKKEESEKCVLRFSKSIIIEKPKYVLDPEKFLTAFVSRGPNNQIYSLRETIYIAITLNRTLILPPFFKHDRGDPTSNGSNTAIVDFEQRIDVEKLRQLIPVVLTNEAKEKCQDENPPAIGRNAKSNEFTDKETIDEVLEGFDKEKKLAIRRVLQMNNPEMIKKLFAEGKETRCAATGFPYESVNFMKLVTSKLENAEENLAREIIKFTERPKHIENLISKFIRLYSGNKTNPNFMAIHWRYDEKDWKDEQCRRKPDFIICKDFDIMRDPERLSSAIEKYLLSLKEKFDFIYIAAPPSELDLIEGV</sequence>
<dbReference type="Gene3D" id="3.40.50.11340">
    <property type="match status" value="1"/>
</dbReference>
<feature type="chain" id="PRO_5003193122" description="GDP-fucose protein O-fucosyltransferase 2" evidence="13">
    <location>
        <begin position="28"/>
        <end position="337"/>
    </location>
</feature>
<protein>
    <recommendedName>
        <fullName evidence="9">GDP-fucose protein O-fucosyltransferase 2</fullName>
        <ecNumber evidence="3">2.4.1.221</ecNumber>
    </recommendedName>
    <alternativeName>
        <fullName evidence="10">Peptide-O-fucosyltransferase 2</fullName>
    </alternativeName>
</protein>
<keyword evidence="15" id="KW-1185">Reference proteome</keyword>
<evidence type="ECO:0000256" key="7">
    <source>
        <dbReference type="ARBA" id="ARBA00023277"/>
    </source>
</evidence>
<comment type="catalytic activity">
    <reaction evidence="12">
        <text>L-seryl-[protein] + GDP-beta-L-fucose = 3-O-(alpha-L-fucosyl)-L-seryl-[protein] + GDP + H(+)</text>
        <dbReference type="Rhea" id="RHEA:63644"/>
        <dbReference type="Rhea" id="RHEA-COMP:9863"/>
        <dbReference type="Rhea" id="RHEA-COMP:17914"/>
        <dbReference type="ChEBI" id="CHEBI:15378"/>
        <dbReference type="ChEBI" id="CHEBI:29999"/>
        <dbReference type="ChEBI" id="CHEBI:57273"/>
        <dbReference type="ChEBI" id="CHEBI:58189"/>
        <dbReference type="ChEBI" id="CHEBI:189632"/>
        <dbReference type="EC" id="2.4.1.221"/>
    </reaction>
    <physiologicalReaction direction="left-to-right" evidence="12">
        <dbReference type="Rhea" id="RHEA:63645"/>
    </physiologicalReaction>
</comment>
<keyword evidence="7" id="KW-0119">Carbohydrate metabolism</keyword>
<evidence type="ECO:0000256" key="8">
    <source>
        <dbReference type="ARBA" id="ARBA00025803"/>
    </source>
</evidence>
<dbReference type="Proteomes" id="UP000001307">
    <property type="component" value="Unassembled WGS sequence"/>
</dbReference>
<reference evidence="14" key="1">
    <citation type="journal article" date="2010" name="Science">
        <title>Plasticity of animal genome architecture unmasked by rapid evolution of a pelagic tunicate.</title>
        <authorList>
            <person name="Denoeud F."/>
            <person name="Henriet S."/>
            <person name="Mungpakdee S."/>
            <person name="Aury J.M."/>
            <person name="Da Silva C."/>
            <person name="Brinkmann H."/>
            <person name="Mikhaleva J."/>
            <person name="Olsen L.C."/>
            <person name="Jubin C."/>
            <person name="Canestro C."/>
            <person name="Bouquet J.M."/>
            <person name="Danks G."/>
            <person name="Poulain J."/>
            <person name="Campsteijn C."/>
            <person name="Adamski M."/>
            <person name="Cross I."/>
            <person name="Yadetie F."/>
            <person name="Muffato M."/>
            <person name="Louis A."/>
            <person name="Butcher S."/>
            <person name="Tsagkogeorga G."/>
            <person name="Konrad A."/>
            <person name="Singh S."/>
            <person name="Jensen M.F."/>
            <person name="Cong E.H."/>
            <person name="Eikeseth-Otteraa H."/>
            <person name="Noel B."/>
            <person name="Anthouard V."/>
            <person name="Porcel B.M."/>
            <person name="Kachouri-Lafond R."/>
            <person name="Nishino A."/>
            <person name="Ugolini M."/>
            <person name="Chourrout P."/>
            <person name="Nishida H."/>
            <person name="Aasland R."/>
            <person name="Huzurbazar S."/>
            <person name="Westhof E."/>
            <person name="Delsuc F."/>
            <person name="Lehrach H."/>
            <person name="Reinhardt R."/>
            <person name="Weissenbach J."/>
            <person name="Roy S.W."/>
            <person name="Artiguenave F."/>
            <person name="Postlethwait J.H."/>
            <person name="Manak J.R."/>
            <person name="Thompson E.M."/>
            <person name="Jaillon O."/>
            <person name="Du Pasquier L."/>
            <person name="Boudinot P."/>
            <person name="Liberles D.A."/>
            <person name="Volff J.N."/>
            <person name="Philippe H."/>
            <person name="Lenhard B."/>
            <person name="Roest Crollius H."/>
            <person name="Wincker P."/>
            <person name="Chourrout D."/>
        </authorList>
    </citation>
    <scope>NUCLEOTIDE SEQUENCE [LARGE SCALE GENOMIC DNA]</scope>
</reference>
<comment type="pathway">
    <text evidence="2">Protein modification; protein glycosylation.</text>
</comment>
<evidence type="ECO:0000256" key="1">
    <source>
        <dbReference type="ARBA" id="ARBA00004240"/>
    </source>
</evidence>
<gene>
    <name evidence="14" type="ORF">GSOID_T00014092001</name>
</gene>